<dbReference type="Proteomes" id="UP000229383">
    <property type="component" value="Unassembled WGS sequence"/>
</dbReference>
<dbReference type="SUPFAM" id="SSF64182">
    <property type="entry name" value="DHH phosphoesterases"/>
    <property type="match status" value="1"/>
</dbReference>
<dbReference type="EMBL" id="PFCN01000033">
    <property type="protein sequence ID" value="PIR70178.1"/>
    <property type="molecule type" value="Genomic_DNA"/>
</dbReference>
<protein>
    <recommendedName>
        <fullName evidence="3">DDH domain-containing protein</fullName>
    </recommendedName>
</protein>
<proteinExistence type="predicted"/>
<comment type="caution">
    <text evidence="1">The sequence shown here is derived from an EMBL/GenBank/DDBJ whole genome shotgun (WGS) entry which is preliminary data.</text>
</comment>
<organism evidence="1 2">
    <name type="scientific">Candidatus Niyogibacteria bacterium CG10_big_fil_rev_8_21_14_0_10_42_19</name>
    <dbReference type="NCBI Taxonomy" id="1974725"/>
    <lineage>
        <taxon>Bacteria</taxon>
        <taxon>Candidatus Niyogiibacteriota</taxon>
    </lineage>
</organism>
<reference evidence="2" key="1">
    <citation type="submission" date="2017-09" db="EMBL/GenBank/DDBJ databases">
        <title>Depth-based differentiation of microbial function through sediment-hosted aquifers and enrichment of novel symbionts in the deep terrestrial subsurface.</title>
        <authorList>
            <person name="Probst A.J."/>
            <person name="Ladd B."/>
            <person name="Jarett J.K."/>
            <person name="Geller-Mcgrath D.E."/>
            <person name="Sieber C.M.K."/>
            <person name="Emerson J.B."/>
            <person name="Anantharaman K."/>
            <person name="Thomas B.C."/>
            <person name="Malmstrom R."/>
            <person name="Stieglmeier M."/>
            <person name="Klingl A."/>
            <person name="Woyke T."/>
            <person name="Ryan C.M."/>
            <person name="Banfield J.F."/>
        </authorList>
    </citation>
    <scope>NUCLEOTIDE SEQUENCE [LARGE SCALE GENOMIC DNA]</scope>
</reference>
<accession>A0A2H0TF38</accession>
<name>A0A2H0TF38_9BACT</name>
<evidence type="ECO:0008006" key="3">
    <source>
        <dbReference type="Google" id="ProtNLM"/>
    </source>
</evidence>
<dbReference type="AlphaFoldDB" id="A0A2H0TF38"/>
<evidence type="ECO:0000313" key="2">
    <source>
        <dbReference type="Proteomes" id="UP000229383"/>
    </source>
</evidence>
<gene>
    <name evidence="1" type="ORF">COU46_02830</name>
</gene>
<sequence length="361" mass="41072">MSNVEDTLKNLIKNKTNFLIASEKEAGIDVFFAGEILGFILRASNKKVLDIPQRENDLLGGFDDVRKLKETGAIPEKIIISIPKNTAIEEIKYEDNNNLFSIIITPKKILKKEDIIISKKTLEIDAAFLFFSPENKKYLEELSSNFVLPPKKGMIFFTKNSHTLAQKIFNICEIINPSFFADNKTLATLIYGLLVLETDNFQKKTDEGVFKCAHQLLAKGVEKEKLRNILTKNKNIDFANTLGRALARTHFNAGSSVSWTFLSKKDMKTEQEGNKVFFVGLAEKIRTNLPYCNASFLIWEKNNGIAGLVYSQDEVFLKKASASAQVAQEDNYFFTKDFKNFTEAELKLRELLKIFEQDTME</sequence>
<evidence type="ECO:0000313" key="1">
    <source>
        <dbReference type="EMBL" id="PIR70178.1"/>
    </source>
</evidence>
<dbReference type="InterPro" id="IPR038763">
    <property type="entry name" value="DHH_sf"/>
</dbReference>